<reference evidence="2" key="1">
    <citation type="submission" date="2016-11" db="UniProtKB">
        <authorList>
            <consortium name="WormBaseParasite"/>
        </authorList>
    </citation>
    <scope>IDENTIFICATION</scope>
    <source>
        <strain evidence="2">KR3021</strain>
    </source>
</reference>
<dbReference type="Proteomes" id="UP000095286">
    <property type="component" value="Unplaced"/>
</dbReference>
<evidence type="ECO:0000313" key="1">
    <source>
        <dbReference type="Proteomes" id="UP000095286"/>
    </source>
</evidence>
<protein>
    <submittedName>
        <fullName evidence="2">Myosin-2 essential light chain</fullName>
    </submittedName>
</protein>
<evidence type="ECO:0000313" key="2">
    <source>
        <dbReference type="WBParaSite" id="RSKR_0000759700.2"/>
    </source>
</evidence>
<sequence>MAQFESNEVTSGSEIREVFNSYDSVGDEKIHVKQIGEVLRTLDLNPTEEDIKKYMGFYNNPDNLDTRISYEDFICCYQIARKDYKPLSIDEIVEGLSHFDKEGNGMINVAELRHILTTLGERLTDNEVDKLIDGNADSNGNLYIAEFVKQILELDIGY</sequence>
<name>A0AC35U4T7_9BILA</name>
<dbReference type="WBParaSite" id="RSKR_0000759700.2">
    <property type="protein sequence ID" value="RSKR_0000759700.2"/>
    <property type="gene ID" value="RSKR_0000759700"/>
</dbReference>
<proteinExistence type="predicted"/>
<accession>A0AC35U4T7</accession>
<organism evidence="1 2">
    <name type="scientific">Rhabditophanes sp. KR3021</name>
    <dbReference type="NCBI Taxonomy" id="114890"/>
    <lineage>
        <taxon>Eukaryota</taxon>
        <taxon>Metazoa</taxon>
        <taxon>Ecdysozoa</taxon>
        <taxon>Nematoda</taxon>
        <taxon>Chromadorea</taxon>
        <taxon>Rhabditida</taxon>
        <taxon>Tylenchina</taxon>
        <taxon>Panagrolaimomorpha</taxon>
        <taxon>Strongyloidoidea</taxon>
        <taxon>Alloionematidae</taxon>
        <taxon>Rhabditophanes</taxon>
    </lineage>
</organism>